<sequence length="102" mass="12089">MKDVIARLKEHQSPTPSKWRERAEWRQRNKSWLRHSQRIAVKMLEKMDELSMTQKQLADMMGCSQQYVSKVLKGQENLSLETMSKIEDCLHISILKEELEMA</sequence>
<dbReference type="Proteomes" id="UP000216189">
    <property type="component" value="Unassembled WGS sequence"/>
</dbReference>
<dbReference type="Pfam" id="PF01381">
    <property type="entry name" value="HTH_3"/>
    <property type="match status" value="1"/>
</dbReference>
<dbReference type="InterPro" id="IPR010982">
    <property type="entry name" value="Lambda_DNA-bd_dom_sf"/>
</dbReference>
<organism evidence="3 4">
    <name type="scientific">Segatella bryantii</name>
    <name type="common">Prevotella bryantii</name>
    <dbReference type="NCBI Taxonomy" id="77095"/>
    <lineage>
        <taxon>Bacteria</taxon>
        <taxon>Pseudomonadati</taxon>
        <taxon>Bacteroidota</taxon>
        <taxon>Bacteroidia</taxon>
        <taxon>Bacteroidales</taxon>
        <taxon>Prevotellaceae</taxon>
        <taxon>Segatella</taxon>
    </lineage>
</organism>
<protein>
    <submittedName>
        <fullName evidence="3">Transcriptional regulator</fullName>
    </submittedName>
</protein>
<dbReference type="PROSITE" id="PS50943">
    <property type="entry name" value="HTH_CROC1"/>
    <property type="match status" value="1"/>
</dbReference>
<dbReference type="SUPFAM" id="SSF47413">
    <property type="entry name" value="lambda repressor-like DNA-binding domains"/>
    <property type="match status" value="1"/>
</dbReference>
<evidence type="ECO:0000259" key="2">
    <source>
        <dbReference type="PROSITE" id="PS50943"/>
    </source>
</evidence>
<dbReference type="Gene3D" id="1.10.260.40">
    <property type="entry name" value="lambda repressor-like DNA-binding domains"/>
    <property type="match status" value="1"/>
</dbReference>
<dbReference type="EMBL" id="NPJF01000043">
    <property type="protein sequence ID" value="OYP54420.1"/>
    <property type="molecule type" value="Genomic_DNA"/>
</dbReference>
<reference evidence="3 4" key="1">
    <citation type="submission" date="2017-08" db="EMBL/GenBank/DDBJ databases">
        <title>Comparative genomics of non-oral Prevotella species.</title>
        <authorList>
            <person name="Accetto T."/>
            <person name="Nograsek B."/>
            <person name="Avgustin G."/>
        </authorList>
    </citation>
    <scope>NUCLEOTIDE SEQUENCE [LARGE SCALE GENOMIC DNA]</scope>
    <source>
        <strain evidence="3 4">TC1-1</strain>
    </source>
</reference>
<evidence type="ECO:0000313" key="4">
    <source>
        <dbReference type="Proteomes" id="UP000216189"/>
    </source>
</evidence>
<feature type="region of interest" description="Disordered" evidence="1">
    <location>
        <begin position="1"/>
        <end position="21"/>
    </location>
</feature>
<dbReference type="CDD" id="cd00093">
    <property type="entry name" value="HTH_XRE"/>
    <property type="match status" value="1"/>
</dbReference>
<proteinExistence type="predicted"/>
<gene>
    <name evidence="3" type="ORF">CIK91_09060</name>
</gene>
<dbReference type="RefSeq" id="WP_094448711.1">
    <property type="nucleotide sequence ID" value="NZ_CP091802.1"/>
</dbReference>
<evidence type="ECO:0000256" key="1">
    <source>
        <dbReference type="SAM" id="MobiDB-lite"/>
    </source>
</evidence>
<name>A0ABX4EGB2_SEGBR</name>
<dbReference type="InterPro" id="IPR001387">
    <property type="entry name" value="Cro/C1-type_HTH"/>
</dbReference>
<feature type="domain" description="HTH cro/C1-type" evidence="2">
    <location>
        <begin position="43"/>
        <end position="99"/>
    </location>
</feature>
<dbReference type="SMART" id="SM00530">
    <property type="entry name" value="HTH_XRE"/>
    <property type="match status" value="1"/>
</dbReference>
<evidence type="ECO:0000313" key="3">
    <source>
        <dbReference type="EMBL" id="OYP54420.1"/>
    </source>
</evidence>
<keyword evidence="4" id="KW-1185">Reference proteome</keyword>
<comment type="caution">
    <text evidence="3">The sequence shown here is derived from an EMBL/GenBank/DDBJ whole genome shotgun (WGS) entry which is preliminary data.</text>
</comment>
<accession>A0ABX4EGB2</accession>